<dbReference type="Pfam" id="PF12796">
    <property type="entry name" value="Ank_2"/>
    <property type="match status" value="1"/>
</dbReference>
<dbReference type="PANTHER" id="PTHR22958">
    <property type="entry name" value="GLYCEROPHOSPHORYL DIESTER PHOSPHODIESTERASE"/>
    <property type="match status" value="1"/>
</dbReference>
<keyword evidence="2" id="KW-0040">ANK repeat</keyword>
<evidence type="ECO:0000256" key="3">
    <source>
        <dbReference type="SAM" id="MobiDB-lite"/>
    </source>
</evidence>
<dbReference type="InterPro" id="IPR002110">
    <property type="entry name" value="Ankyrin_rpt"/>
</dbReference>
<dbReference type="AlphaFoldDB" id="A0A2T2P6N7"/>
<feature type="repeat" description="ANK" evidence="2">
    <location>
        <begin position="328"/>
        <end position="360"/>
    </location>
</feature>
<dbReference type="Pfam" id="PF25329">
    <property type="entry name" value="C2_GDE1"/>
    <property type="match status" value="1"/>
</dbReference>
<dbReference type="OrthoDB" id="197419at2759"/>
<dbReference type="Pfam" id="PF03009">
    <property type="entry name" value="GDPD"/>
    <property type="match status" value="1"/>
</dbReference>
<dbReference type="GO" id="GO:0046475">
    <property type="term" value="P:glycerophospholipid catabolic process"/>
    <property type="evidence" value="ECO:0007669"/>
    <property type="project" value="TreeGrafter"/>
</dbReference>
<dbReference type="STRING" id="1448308.A0A2T2P6N7"/>
<evidence type="ECO:0000313" key="5">
    <source>
        <dbReference type="EMBL" id="PSN73176.1"/>
    </source>
</evidence>
<dbReference type="SUPFAM" id="SSF48403">
    <property type="entry name" value="Ankyrin repeat"/>
    <property type="match status" value="1"/>
</dbReference>
<dbReference type="InterPro" id="IPR030395">
    <property type="entry name" value="GP_PDE_dom"/>
</dbReference>
<organism evidence="5 6">
    <name type="scientific">Corynespora cassiicola Philippines</name>
    <dbReference type="NCBI Taxonomy" id="1448308"/>
    <lineage>
        <taxon>Eukaryota</taxon>
        <taxon>Fungi</taxon>
        <taxon>Dikarya</taxon>
        <taxon>Ascomycota</taxon>
        <taxon>Pezizomycotina</taxon>
        <taxon>Dothideomycetes</taxon>
        <taxon>Pleosporomycetidae</taxon>
        <taxon>Pleosporales</taxon>
        <taxon>Corynesporascaceae</taxon>
        <taxon>Corynespora</taxon>
    </lineage>
</organism>
<dbReference type="PROSITE" id="PS50297">
    <property type="entry name" value="ANK_REP_REGION"/>
    <property type="match status" value="1"/>
</dbReference>
<dbReference type="Gene3D" id="3.20.20.190">
    <property type="entry name" value="Phosphatidylinositol (PI) phosphodiesterase"/>
    <property type="match status" value="1"/>
</dbReference>
<evidence type="ECO:0000256" key="2">
    <source>
        <dbReference type="PROSITE-ProRule" id="PRU00023"/>
    </source>
</evidence>
<evidence type="ECO:0000259" key="4">
    <source>
        <dbReference type="PROSITE" id="PS51704"/>
    </source>
</evidence>
<dbReference type="SUPFAM" id="SSF51695">
    <property type="entry name" value="PLC-like phosphodiesterases"/>
    <property type="match status" value="1"/>
</dbReference>
<sequence>MRFRDIHRQHMIGAWESEYIPYQQLKALLKATGQHGYERFFVDFAQAIASNTTFATQRLAFLQRHEEELENQWAHSSLTKHRSSLDHLSLISLRGSLLELACFYRLNQEAIDRVNTKLFKCEQNCDIGAQRYRDIIYGHQATHRNGYNSCVSQLDRVQTKLARETPTLYLSEDAGSTLRHTIETLTEEEGYIKNLLQLSAMNSMVDLWAQVLCKAITDDKALFLRGDTCSTLLFASVAQDQVDLTKLLLSVIINSNAAIPQELLHIAMRRQLDAMVELLITYRVGVGYKTSTGETCAHIASQVGRCDYLQLLLSEFTADLLDTPESVCQRTPLFIACIEGHESIARLLLDKGVDPRRLDYLGWTAKEHAAFMGHIPIAEMFPDDTIPTDPILPSQASLGKVSSQFNTNSGKGHVILNLGGLQDRGISASSTLDLLDLPGGHVTLCISVSESSAIFERKVPLLRDPVDDTMVFVVDNPSKASVRFEIRSRPSEDHESSHVVGAGMTSLNIHTPFLSVQYEPLMREQTVSIFCRDTLRPLGTISFSYLLVEPYRRLQKSHPSLRRPGDDGSVVLVGHRGFGQNSRERYLQHGENTIESIIAAGNLGAQFVEFGNNLALAIRIEIRSQKLDVQVTKDLVPVLFHDYSLSETGTDIPIHDVTLDQFLYASIDQSAHDSPNSRARPWDRATPNASQPRSRPHSRSFTTARDPGPDRMKTRMKHTADYSINGFKPNTRGDFIHHTFATLEQALRNVPEHIGFDMEIKYPRIHESLAASMPPTSLNINLFVDTILDIIATHAGSRKILFSSFTPEICILLAIKQRSYPVLFITNAGKRPLVDKDKRAGSLQAAIRFARQWGLDGIVTAADVLVLCPRLVRWVKAKGLSVGSYNGLNNERMCVERQARAGVDLLVADRVGLVRGVLDGLGVEGADVL</sequence>
<dbReference type="InterPro" id="IPR051578">
    <property type="entry name" value="GDPD"/>
</dbReference>
<dbReference type="InterPro" id="IPR036770">
    <property type="entry name" value="Ankyrin_rpt-contain_sf"/>
</dbReference>
<keyword evidence="6" id="KW-1185">Reference proteome</keyword>
<feature type="domain" description="GP-PDE" evidence="4">
    <location>
        <begin position="570"/>
        <end position="918"/>
    </location>
</feature>
<dbReference type="InterPro" id="IPR017946">
    <property type="entry name" value="PLC-like_Pdiesterase_TIM-brl"/>
</dbReference>
<gene>
    <name evidence="5" type="ORF">BS50DRAFT_582750</name>
</gene>
<feature type="region of interest" description="Disordered" evidence="3">
    <location>
        <begin position="670"/>
        <end position="714"/>
    </location>
</feature>
<dbReference type="PANTHER" id="PTHR22958:SF1">
    <property type="entry name" value="GLYCEROPHOSPHOCHOLINE PHOSPHODIESTERASE GPCPD1"/>
    <property type="match status" value="1"/>
</dbReference>
<accession>A0A2T2P6N7</accession>
<dbReference type="GO" id="GO:0047389">
    <property type="term" value="F:glycerophosphocholine phosphodiesterase activity"/>
    <property type="evidence" value="ECO:0007669"/>
    <property type="project" value="TreeGrafter"/>
</dbReference>
<dbReference type="Proteomes" id="UP000240883">
    <property type="component" value="Unassembled WGS sequence"/>
</dbReference>
<feature type="compositionally biased region" description="Polar residues" evidence="3">
    <location>
        <begin position="687"/>
        <end position="703"/>
    </location>
</feature>
<dbReference type="EMBL" id="KZ678129">
    <property type="protein sequence ID" value="PSN73176.1"/>
    <property type="molecule type" value="Genomic_DNA"/>
</dbReference>
<dbReference type="SMART" id="SM00248">
    <property type="entry name" value="ANK"/>
    <property type="match status" value="3"/>
</dbReference>
<proteinExistence type="predicted"/>
<reference evidence="5 6" key="1">
    <citation type="journal article" date="2018" name="Front. Microbiol.">
        <title>Genome-Wide Analysis of Corynespora cassiicola Leaf Fall Disease Putative Effectors.</title>
        <authorList>
            <person name="Lopez D."/>
            <person name="Ribeiro S."/>
            <person name="Label P."/>
            <person name="Fumanal B."/>
            <person name="Venisse J.S."/>
            <person name="Kohler A."/>
            <person name="de Oliveira R.R."/>
            <person name="Labutti K."/>
            <person name="Lipzen A."/>
            <person name="Lail K."/>
            <person name="Bauer D."/>
            <person name="Ohm R.A."/>
            <person name="Barry K.W."/>
            <person name="Spatafora J."/>
            <person name="Grigoriev I.V."/>
            <person name="Martin F.M."/>
            <person name="Pujade-Renaud V."/>
        </authorList>
    </citation>
    <scope>NUCLEOTIDE SEQUENCE [LARGE SCALE GENOMIC DNA]</scope>
    <source>
        <strain evidence="5 6">Philippines</strain>
    </source>
</reference>
<protein>
    <submittedName>
        <fullName evidence="5">GDPD-domain-containing protein</fullName>
    </submittedName>
</protein>
<evidence type="ECO:0000256" key="1">
    <source>
        <dbReference type="ARBA" id="ARBA00022801"/>
    </source>
</evidence>
<dbReference type="PROSITE" id="PS51704">
    <property type="entry name" value="GP_PDE"/>
    <property type="match status" value="1"/>
</dbReference>
<name>A0A2T2P6N7_CORCC</name>
<dbReference type="PROSITE" id="PS50088">
    <property type="entry name" value="ANK_REPEAT"/>
    <property type="match status" value="1"/>
</dbReference>
<dbReference type="InterPro" id="IPR057506">
    <property type="entry name" value="C2_GPCPD1"/>
</dbReference>
<keyword evidence="1" id="KW-0378">Hydrolase</keyword>
<evidence type="ECO:0000313" key="6">
    <source>
        <dbReference type="Proteomes" id="UP000240883"/>
    </source>
</evidence>
<dbReference type="Gene3D" id="1.25.40.20">
    <property type="entry name" value="Ankyrin repeat-containing domain"/>
    <property type="match status" value="1"/>
</dbReference>